<dbReference type="AlphaFoldDB" id="A0A8T0NIL5"/>
<protein>
    <submittedName>
        <fullName evidence="2">Uncharacterized protein</fullName>
    </submittedName>
</protein>
<sequence length="72" mass="8160">MECKRQMERARYGAMSLQQKNDRQAGYAYNKENEEPDENSDWTTLVSIPGSATEPNNLENDIMASHLLGIVV</sequence>
<evidence type="ECO:0000313" key="2">
    <source>
        <dbReference type="EMBL" id="KAG2547972.1"/>
    </source>
</evidence>
<gene>
    <name evidence="2" type="ORF">PVAP13_9KG143585</name>
</gene>
<dbReference type="EMBL" id="CM029053">
    <property type="protein sequence ID" value="KAG2547972.1"/>
    <property type="molecule type" value="Genomic_DNA"/>
</dbReference>
<accession>A0A8T0NIL5</accession>
<evidence type="ECO:0000313" key="3">
    <source>
        <dbReference type="Proteomes" id="UP000823388"/>
    </source>
</evidence>
<dbReference type="Proteomes" id="UP000823388">
    <property type="component" value="Chromosome 9K"/>
</dbReference>
<feature type="region of interest" description="Disordered" evidence="1">
    <location>
        <begin position="22"/>
        <end position="41"/>
    </location>
</feature>
<comment type="caution">
    <text evidence="2">The sequence shown here is derived from an EMBL/GenBank/DDBJ whole genome shotgun (WGS) entry which is preliminary data.</text>
</comment>
<reference evidence="2 3" key="1">
    <citation type="submission" date="2020-05" db="EMBL/GenBank/DDBJ databases">
        <title>WGS assembly of Panicum virgatum.</title>
        <authorList>
            <person name="Lovell J.T."/>
            <person name="Jenkins J."/>
            <person name="Shu S."/>
            <person name="Juenger T.E."/>
            <person name="Schmutz J."/>
        </authorList>
    </citation>
    <scope>NUCLEOTIDE SEQUENCE [LARGE SCALE GENOMIC DNA]</scope>
    <source>
        <strain evidence="3">cv. AP13</strain>
    </source>
</reference>
<keyword evidence="3" id="KW-1185">Reference proteome</keyword>
<proteinExistence type="predicted"/>
<organism evidence="2 3">
    <name type="scientific">Panicum virgatum</name>
    <name type="common">Blackwell switchgrass</name>
    <dbReference type="NCBI Taxonomy" id="38727"/>
    <lineage>
        <taxon>Eukaryota</taxon>
        <taxon>Viridiplantae</taxon>
        <taxon>Streptophyta</taxon>
        <taxon>Embryophyta</taxon>
        <taxon>Tracheophyta</taxon>
        <taxon>Spermatophyta</taxon>
        <taxon>Magnoliopsida</taxon>
        <taxon>Liliopsida</taxon>
        <taxon>Poales</taxon>
        <taxon>Poaceae</taxon>
        <taxon>PACMAD clade</taxon>
        <taxon>Panicoideae</taxon>
        <taxon>Panicodae</taxon>
        <taxon>Paniceae</taxon>
        <taxon>Panicinae</taxon>
        <taxon>Panicum</taxon>
        <taxon>Panicum sect. Hiantes</taxon>
    </lineage>
</organism>
<evidence type="ECO:0000256" key="1">
    <source>
        <dbReference type="SAM" id="MobiDB-lite"/>
    </source>
</evidence>
<name>A0A8T0NIL5_PANVG</name>